<feature type="region of interest" description="Disordered" evidence="1">
    <location>
        <begin position="1"/>
        <end position="23"/>
    </location>
</feature>
<proteinExistence type="predicted"/>
<protein>
    <submittedName>
        <fullName evidence="2">Uncharacterized protein</fullName>
    </submittedName>
</protein>
<keyword evidence="3" id="KW-1185">Reference proteome</keyword>
<evidence type="ECO:0000313" key="2">
    <source>
        <dbReference type="EMBL" id="AMP16930.1"/>
    </source>
</evidence>
<feature type="compositionally biased region" description="Low complexity" evidence="1">
    <location>
        <begin position="14"/>
        <end position="23"/>
    </location>
</feature>
<reference evidence="2 3" key="1">
    <citation type="submission" date="2015-11" db="EMBL/GenBank/DDBJ databases">
        <title>Exploring the genomic traits of fungus-feeding bacterial genus Collimonas.</title>
        <authorList>
            <person name="Song C."/>
            <person name="Schmidt R."/>
            <person name="de Jager V."/>
            <person name="Krzyzanowska D."/>
            <person name="Jongedijk E."/>
            <person name="Cankar K."/>
            <person name="Beekwilder J."/>
            <person name="van Veen A."/>
            <person name="de Boer W."/>
            <person name="van Veen J.A."/>
            <person name="Garbeva P."/>
        </authorList>
    </citation>
    <scope>NUCLEOTIDE SEQUENCE [LARGE SCALE GENOMIC DNA]</scope>
    <source>
        <strain evidence="2 3">Ter291</strain>
    </source>
</reference>
<accession>A0ABN4MH10</accession>
<dbReference type="EMBL" id="CP013236">
    <property type="protein sequence ID" value="AMP16930.1"/>
    <property type="molecule type" value="Genomic_DNA"/>
</dbReference>
<dbReference type="Proteomes" id="UP000074914">
    <property type="component" value="Chromosome"/>
</dbReference>
<gene>
    <name evidence="2" type="ORF">CPter291_4713</name>
</gene>
<evidence type="ECO:0000256" key="1">
    <source>
        <dbReference type="SAM" id="MobiDB-lite"/>
    </source>
</evidence>
<evidence type="ECO:0000313" key="3">
    <source>
        <dbReference type="Proteomes" id="UP000074914"/>
    </source>
</evidence>
<sequence>MIVDEYYSPQQLHSASRTTAGAGPAATLLQHIRNGNLH</sequence>
<organism evidence="2 3">
    <name type="scientific">Collimonas pratensis</name>
    <dbReference type="NCBI Taxonomy" id="279113"/>
    <lineage>
        <taxon>Bacteria</taxon>
        <taxon>Pseudomonadati</taxon>
        <taxon>Pseudomonadota</taxon>
        <taxon>Betaproteobacteria</taxon>
        <taxon>Burkholderiales</taxon>
        <taxon>Oxalobacteraceae</taxon>
        <taxon>Collimonas</taxon>
    </lineage>
</organism>
<name>A0ABN4MH10_9BURK</name>